<gene>
    <name evidence="9" type="ORF">V2J94_46190</name>
</gene>
<dbReference type="PROSITE" id="PS00606">
    <property type="entry name" value="KS3_1"/>
    <property type="match status" value="1"/>
</dbReference>
<dbReference type="InterPro" id="IPR016036">
    <property type="entry name" value="Malonyl_transacylase_ACP-bd"/>
</dbReference>
<dbReference type="SMART" id="SM00827">
    <property type="entry name" value="PKS_AT"/>
    <property type="match status" value="1"/>
</dbReference>
<dbReference type="PROSITE" id="PS52004">
    <property type="entry name" value="KS3_2"/>
    <property type="match status" value="1"/>
</dbReference>
<keyword evidence="1" id="KW-0596">Phosphopantetheine</keyword>
<dbReference type="PROSITE" id="PS50075">
    <property type="entry name" value="CARRIER"/>
    <property type="match status" value="1"/>
</dbReference>
<dbReference type="InterPro" id="IPR016039">
    <property type="entry name" value="Thiolase-like"/>
</dbReference>
<dbReference type="InterPro" id="IPR050091">
    <property type="entry name" value="PKS_NRPS_Biosynth_Enz"/>
</dbReference>
<dbReference type="PANTHER" id="PTHR43775">
    <property type="entry name" value="FATTY ACID SYNTHASE"/>
    <property type="match status" value="1"/>
</dbReference>
<dbReference type="Gene3D" id="3.30.70.3290">
    <property type="match status" value="1"/>
</dbReference>
<dbReference type="InterPro" id="IPR009081">
    <property type="entry name" value="PP-bd_ACP"/>
</dbReference>
<dbReference type="Pfam" id="PF02801">
    <property type="entry name" value="Ketoacyl-synt_C"/>
    <property type="match status" value="1"/>
</dbReference>
<dbReference type="InterPro" id="IPR020841">
    <property type="entry name" value="PKS_Beta-ketoAc_synthase_dom"/>
</dbReference>
<dbReference type="InterPro" id="IPR057326">
    <property type="entry name" value="KR_dom"/>
</dbReference>
<keyword evidence="6" id="KW-0012">Acyltransferase</keyword>
<dbReference type="Pfam" id="PF00698">
    <property type="entry name" value="Acyl_transf_1"/>
    <property type="match status" value="1"/>
</dbReference>
<comment type="caution">
    <text evidence="9">The sequence shown here is derived from an EMBL/GenBank/DDBJ whole genome shotgun (WGS) entry which is preliminary data.</text>
</comment>
<dbReference type="SUPFAM" id="SSF55048">
    <property type="entry name" value="Probable ACP-binding domain of malonyl-CoA ACP transacylase"/>
    <property type="match status" value="1"/>
</dbReference>
<dbReference type="InterPro" id="IPR006162">
    <property type="entry name" value="Ppantetheine_attach_site"/>
</dbReference>
<dbReference type="InterPro" id="IPR036291">
    <property type="entry name" value="NAD(P)-bd_dom_sf"/>
</dbReference>
<dbReference type="Proteomes" id="UP001354709">
    <property type="component" value="Unassembled WGS sequence"/>
</dbReference>
<dbReference type="InterPro" id="IPR020806">
    <property type="entry name" value="PKS_PP-bd"/>
</dbReference>
<proteinExistence type="predicted"/>
<organism evidence="9 10">
    <name type="scientific">Streptomyces asiaticus subsp. ignotus</name>
    <dbReference type="NCBI Taxonomy" id="3098222"/>
    <lineage>
        <taxon>Bacteria</taxon>
        <taxon>Bacillati</taxon>
        <taxon>Actinomycetota</taxon>
        <taxon>Actinomycetes</taxon>
        <taxon>Kitasatosporales</taxon>
        <taxon>Streptomycetaceae</taxon>
        <taxon>Streptomyces</taxon>
        <taxon>Streptomyces violaceusniger group</taxon>
    </lineage>
</organism>
<accession>A0ABU7QCX6</accession>
<dbReference type="Gene3D" id="1.10.1200.10">
    <property type="entry name" value="ACP-like"/>
    <property type="match status" value="1"/>
</dbReference>
<evidence type="ECO:0000256" key="4">
    <source>
        <dbReference type="ARBA" id="ARBA00023194"/>
    </source>
</evidence>
<evidence type="ECO:0000256" key="5">
    <source>
        <dbReference type="ARBA" id="ARBA00023268"/>
    </source>
</evidence>
<dbReference type="CDD" id="cd00833">
    <property type="entry name" value="PKS"/>
    <property type="match status" value="1"/>
</dbReference>
<dbReference type="Pfam" id="PF16197">
    <property type="entry name" value="KAsynt_C_assoc"/>
    <property type="match status" value="1"/>
</dbReference>
<dbReference type="Pfam" id="PF22953">
    <property type="entry name" value="SpnB_Rossmann"/>
    <property type="match status" value="1"/>
</dbReference>
<keyword evidence="3" id="KW-0808">Transferase</keyword>
<evidence type="ECO:0000259" key="8">
    <source>
        <dbReference type="PROSITE" id="PS52004"/>
    </source>
</evidence>
<feature type="domain" description="Ketosynthase family 3 (KS3)" evidence="8">
    <location>
        <begin position="31"/>
        <end position="457"/>
    </location>
</feature>
<dbReference type="InterPro" id="IPR016035">
    <property type="entry name" value="Acyl_Trfase/lysoPLipase"/>
</dbReference>
<dbReference type="InterPro" id="IPR014030">
    <property type="entry name" value="Ketoacyl_synth_N"/>
</dbReference>
<dbReference type="InterPro" id="IPR036736">
    <property type="entry name" value="ACP-like_sf"/>
</dbReference>
<feature type="domain" description="Carrier" evidence="7">
    <location>
        <begin position="1334"/>
        <end position="1411"/>
    </location>
</feature>
<keyword evidence="10" id="KW-1185">Reference proteome</keyword>
<evidence type="ECO:0000259" key="7">
    <source>
        <dbReference type="PROSITE" id="PS50075"/>
    </source>
</evidence>
<dbReference type="Gene3D" id="3.40.47.10">
    <property type="match status" value="1"/>
</dbReference>
<protein>
    <submittedName>
        <fullName evidence="9">Type I polyketide synthase</fullName>
    </submittedName>
</protein>
<dbReference type="PROSITE" id="PS00012">
    <property type="entry name" value="PHOSPHOPANTETHEINE"/>
    <property type="match status" value="1"/>
</dbReference>
<keyword evidence="2" id="KW-0597">Phosphoprotein</keyword>
<evidence type="ECO:0000256" key="1">
    <source>
        <dbReference type="ARBA" id="ARBA00022450"/>
    </source>
</evidence>
<dbReference type="Pfam" id="PF00109">
    <property type="entry name" value="ketoacyl-synt"/>
    <property type="match status" value="1"/>
</dbReference>
<evidence type="ECO:0000313" key="10">
    <source>
        <dbReference type="Proteomes" id="UP001354709"/>
    </source>
</evidence>
<dbReference type="EMBL" id="JAZBJO010000065">
    <property type="protein sequence ID" value="MEE4599126.1"/>
    <property type="molecule type" value="Genomic_DNA"/>
</dbReference>
<dbReference type="SUPFAM" id="SSF51735">
    <property type="entry name" value="NAD(P)-binding Rossmann-fold domains"/>
    <property type="match status" value="2"/>
</dbReference>
<dbReference type="Gene3D" id="3.40.366.10">
    <property type="entry name" value="Malonyl-Coenzyme A Acyl Carrier Protein, domain 2"/>
    <property type="match status" value="1"/>
</dbReference>
<dbReference type="SMART" id="SM01294">
    <property type="entry name" value="PKS_PP_betabranch"/>
    <property type="match status" value="1"/>
</dbReference>
<evidence type="ECO:0000256" key="6">
    <source>
        <dbReference type="ARBA" id="ARBA00023315"/>
    </source>
</evidence>
<dbReference type="SMART" id="SM00825">
    <property type="entry name" value="PKS_KS"/>
    <property type="match status" value="1"/>
</dbReference>
<dbReference type="SUPFAM" id="SSF47336">
    <property type="entry name" value="ACP-like"/>
    <property type="match status" value="1"/>
</dbReference>
<dbReference type="SUPFAM" id="SSF52151">
    <property type="entry name" value="FabD/lysophospholipase-like"/>
    <property type="match status" value="1"/>
</dbReference>
<dbReference type="InterPro" id="IPR001227">
    <property type="entry name" value="Ac_transferase_dom_sf"/>
</dbReference>
<evidence type="ECO:0000256" key="2">
    <source>
        <dbReference type="ARBA" id="ARBA00022553"/>
    </source>
</evidence>
<dbReference type="SMART" id="SM00822">
    <property type="entry name" value="PKS_KR"/>
    <property type="match status" value="1"/>
</dbReference>
<dbReference type="Pfam" id="PF08659">
    <property type="entry name" value="KR"/>
    <property type="match status" value="1"/>
</dbReference>
<evidence type="ECO:0000313" key="9">
    <source>
        <dbReference type="EMBL" id="MEE4599126.1"/>
    </source>
</evidence>
<dbReference type="InterPro" id="IPR014043">
    <property type="entry name" value="Acyl_transferase_dom"/>
</dbReference>
<dbReference type="SMART" id="SM00823">
    <property type="entry name" value="PKS_PP"/>
    <property type="match status" value="1"/>
</dbReference>
<dbReference type="InterPro" id="IPR013968">
    <property type="entry name" value="PKS_KR"/>
</dbReference>
<evidence type="ECO:0000256" key="3">
    <source>
        <dbReference type="ARBA" id="ARBA00022679"/>
    </source>
</evidence>
<dbReference type="RefSeq" id="WP_330816424.1">
    <property type="nucleotide sequence ID" value="NZ_JAZBJO010000065.1"/>
</dbReference>
<dbReference type="Pfam" id="PF00550">
    <property type="entry name" value="PP-binding"/>
    <property type="match status" value="1"/>
</dbReference>
<reference evidence="9 10" key="1">
    <citation type="submission" date="2023-11" db="EMBL/GenBank/DDBJ databases">
        <title>30 novel species of actinomycetes from the DSMZ collection.</title>
        <authorList>
            <person name="Nouioui I."/>
        </authorList>
    </citation>
    <scope>NUCLEOTIDE SEQUENCE [LARGE SCALE GENOMIC DNA]</scope>
    <source>
        <strain evidence="9 10">DSM 41524</strain>
    </source>
</reference>
<sequence>MDAIRVQLEDTLRHAVKENLRLRNRLAAASADPVVVVGMACRYPGGVASPEDLWTVVSQGVDAVAAFPDDRGWDIDGLFDPDPDQPGKTYVRHGGFLSDVSGFDADFFGISRREALAMDPQQRLLLEVSWEAVERAGIAPLSLRGSRTGVYAGLMYHDYGSRLRTVPDEVEGYLYNGSAGSVASGRVSYVLGLEGPAVSVDTACSSSLVALHLAAKALREGECTMALAGGVTVMSSPDVFVDFSRQRGLSRDGRCRAFSDSADGTGWAEGIGVLVLERLSDAQRLGHRVLAVVRGSAVNQDGASNGLTAPNGPSQQRLIRQALANADLTASEIDVVEAHGTGTRLGDPIEAQALLATYGQRPPEAPPLLLGSLKSNIGHSQAAAGVGGVIKTIMAIQHGMVPKTLHVDEPSSQVDWASGSVELTTAQRVWPDTGRPRRAAVSAFGVSGTNAHVIIEQGPVIEEEQASTIDDTVPLVLSAKTAAALRAQATRLAGYIEHTSPDLGSLAHGLVTARSLFDHRAVVIGAEPGEILTKLRAIADDTIDEAPRKPGKVVMVFPGQGWQWVHMAADLLKTSSVFAKRMQACATALAPYTDWNLEGALHDEAMLERVDVVQPALFAVMVSLAEVWRELGITPDAVIGHSQGEIAAAYVAGALTLDDAARIVALRSKLLTGLSGKGAMAAIGMPVDHVEKRLETSPWRDHISIAVVNSPTSTVISGNSAAVHDFVANTQADSVRAHLLPVDYASHSSQVESLREPLVSALAQVSSRVPDVPMYSTVTRDRIDGSGLDGDYWYRNLREPVRFHDVIQALESSGHDVFIEVSGHPVLTPHIDGDSTAVGTLQKDQPGLETLLSNATKIFVHGIFIDWAKLLPSQEPDPAAATGLPPYPFQHQSFWLADPISDKAQLHRIDWVPIARPARQSVEDWAVIGNDLPRAVRYREWPAAIAGGHDVVVSFVAPHGNTDDVPVATRQYVHEALTLLREWLADSRTESCRLVFVTRGALSDLASATVWGLLHTAQTEHPDRFQLVDLDDAESAVSLPDAIRCAQPQVAIRSGQMVIPQLVPADTRQGEQVHTDGTILITGGTGMMGATLARHLAKSGAQRLLLVSRQGQHAEGAPQLLDDLRAAGATAAVESCDVSDPDQLSDLLRNVQPPLTGVIHAAGQLDDGVVTRLTDEQVDTVFRPKVDAAWNLHLATRQMDLSFFILCSSVAGIIGTAGQAGYAAANAFLDALAQHRRDLGLPAQSMAWGLWQQPSAMTQGMTPADYQRLVDSGVVPFSDAVGVSLFDRARLLPEPLLVAASIDHEKLRRRSDSVPGKMPGRALIEALRESSTVERAETVLGLIRKHAAAVLGGSAEEIDPGRAFRELGYDSLTSLQLRNRLNKTFGVRLPATAVFDHPTSPEMATAILDQLFPAERPAPDLILRRLSELESLLDTLALDGQSGAAIANGIRQLQQKWESKAGKPKQHSDTVRRIDTATESEILAFIDNELGRAADVNKTPVSGE</sequence>
<keyword evidence="4" id="KW-0045">Antibiotic biosynthesis</keyword>
<dbReference type="InterPro" id="IPR014031">
    <property type="entry name" value="Ketoacyl_synth_C"/>
</dbReference>
<dbReference type="InterPro" id="IPR032821">
    <property type="entry name" value="PKS_assoc"/>
</dbReference>
<dbReference type="SUPFAM" id="SSF53901">
    <property type="entry name" value="Thiolase-like"/>
    <property type="match status" value="1"/>
</dbReference>
<dbReference type="Gene3D" id="3.40.50.720">
    <property type="entry name" value="NAD(P)-binding Rossmann-like Domain"/>
    <property type="match status" value="1"/>
</dbReference>
<name>A0ABU7QCX6_9ACTN</name>
<dbReference type="InterPro" id="IPR055123">
    <property type="entry name" value="SpnB-like_Rossmann"/>
</dbReference>
<dbReference type="InterPro" id="IPR018201">
    <property type="entry name" value="Ketoacyl_synth_AS"/>
</dbReference>
<keyword evidence="5" id="KW-0511">Multifunctional enzyme</keyword>
<dbReference type="PANTHER" id="PTHR43775:SF51">
    <property type="entry name" value="INACTIVE PHENOLPHTHIOCEROL SYNTHESIS POLYKETIDE SYNTHASE TYPE I PKS1-RELATED"/>
    <property type="match status" value="1"/>
</dbReference>
<dbReference type="CDD" id="cd08956">
    <property type="entry name" value="KR_3_FAS_SDR_x"/>
    <property type="match status" value="1"/>
</dbReference>